<organism evidence="2 3">
    <name type="scientific">Shewanella subflava</name>
    <dbReference type="NCBI Taxonomy" id="2986476"/>
    <lineage>
        <taxon>Bacteria</taxon>
        <taxon>Pseudomonadati</taxon>
        <taxon>Pseudomonadota</taxon>
        <taxon>Gammaproteobacteria</taxon>
        <taxon>Alteromonadales</taxon>
        <taxon>Shewanellaceae</taxon>
        <taxon>Shewanella</taxon>
    </lineage>
</organism>
<proteinExistence type="predicted"/>
<dbReference type="InterPro" id="IPR011250">
    <property type="entry name" value="OMP/PagP_B-barrel"/>
</dbReference>
<evidence type="ECO:0000313" key="2">
    <source>
        <dbReference type="EMBL" id="MCW3172239.1"/>
    </source>
</evidence>
<accession>A0ABT3I8F9</accession>
<dbReference type="Proteomes" id="UP001163714">
    <property type="component" value="Unassembled WGS sequence"/>
</dbReference>
<name>A0ABT3I8F9_9GAMM</name>
<keyword evidence="3" id="KW-1185">Reference proteome</keyword>
<comment type="caution">
    <text evidence="2">The sequence shown here is derived from an EMBL/GenBank/DDBJ whole genome shotgun (WGS) entry which is preliminary data.</text>
</comment>
<dbReference type="EMBL" id="JAPDMX010000012">
    <property type="protein sequence ID" value="MCW3172239.1"/>
    <property type="molecule type" value="Genomic_DNA"/>
</dbReference>
<gene>
    <name evidence="2" type="ORF">OHT75_07085</name>
</gene>
<feature type="chain" id="PRO_5046781876" evidence="1">
    <location>
        <begin position="27"/>
        <end position="180"/>
    </location>
</feature>
<keyword evidence="2" id="KW-0675">Receptor</keyword>
<dbReference type="RefSeq" id="WP_264725789.1">
    <property type="nucleotide sequence ID" value="NZ_JAPDMX010000012.1"/>
</dbReference>
<keyword evidence="1" id="KW-0732">Signal</keyword>
<reference evidence="2" key="1">
    <citation type="submission" date="2022-10" db="EMBL/GenBank/DDBJ databases">
        <title>Shewanella flava sp. nov, isolated from the estuary of the Fenhe River into the Yellow River.</title>
        <authorList>
            <person name="Li Y."/>
        </authorList>
    </citation>
    <scope>NUCLEOTIDE SEQUENCE</scope>
    <source>
        <strain evidence="2">FYR11-62</strain>
    </source>
</reference>
<dbReference type="SUPFAM" id="SSF56925">
    <property type="entry name" value="OMPA-like"/>
    <property type="match status" value="1"/>
</dbReference>
<evidence type="ECO:0000313" key="3">
    <source>
        <dbReference type="Proteomes" id="UP001163714"/>
    </source>
</evidence>
<sequence>MTRFYPLSLSAFLGISVLCLSNVAISAEHDKLKPEIALLVDYVDTTTGMWGLTIAPRHFDPDYSDWGYYIGYSKGDETAIEVPKPAESYLKEYMWRFGISYSFSQDFSFYTGATAYTFETNYTNNISPRDVNGKPTWERSRDRNWGAEFGLRYDLVKGVIIGAGYDTYTQAAIFSIGFSM</sequence>
<protein>
    <submittedName>
        <fullName evidence="2">TonB-dependent receptor</fullName>
    </submittedName>
</protein>
<feature type="signal peptide" evidence="1">
    <location>
        <begin position="1"/>
        <end position="26"/>
    </location>
</feature>
<evidence type="ECO:0000256" key="1">
    <source>
        <dbReference type="SAM" id="SignalP"/>
    </source>
</evidence>